<feature type="signal peptide" evidence="1">
    <location>
        <begin position="1"/>
        <end position="20"/>
    </location>
</feature>
<reference evidence="2 3" key="2">
    <citation type="submission" date="2018-03" db="EMBL/GenBank/DDBJ databases">
        <title>Draft genome of Pseudomonas putida strain KT-27.</title>
        <authorList>
            <person name="Yoshizawa S."/>
            <person name="Khan N.H."/>
            <person name="Nishimura M."/>
            <person name="Chiura H.X."/>
            <person name="Ogura Y."/>
            <person name="Hayashi T."/>
            <person name="Kogure K."/>
        </authorList>
    </citation>
    <scope>NUCLEOTIDE SEQUENCE [LARGE SCALE GENOMIC DNA]</scope>
    <source>
        <strain evidence="2 3">KT-27</strain>
    </source>
</reference>
<dbReference type="RefSeq" id="WP_103437176.1">
    <property type="nucleotide sequence ID" value="NZ_MIND01000018.1"/>
</dbReference>
<gene>
    <name evidence="2" type="ORF">BGP80_14405</name>
</gene>
<evidence type="ECO:0000313" key="3">
    <source>
        <dbReference type="Proteomes" id="UP000237194"/>
    </source>
</evidence>
<keyword evidence="1" id="KW-0732">Signal</keyword>
<protein>
    <recommendedName>
        <fullName evidence="4">Secreted protein</fullName>
    </recommendedName>
</protein>
<reference evidence="2 3" key="1">
    <citation type="submission" date="2016-08" db="EMBL/GenBank/DDBJ databases">
        <authorList>
            <person name="Seilhamer J.J."/>
        </authorList>
    </citation>
    <scope>NUCLEOTIDE SEQUENCE [LARGE SCALE GENOMIC DNA]</scope>
    <source>
        <strain evidence="2 3">KT-27</strain>
    </source>
</reference>
<evidence type="ECO:0000313" key="2">
    <source>
        <dbReference type="EMBL" id="POF89094.1"/>
    </source>
</evidence>
<dbReference type="Proteomes" id="UP000237194">
    <property type="component" value="Unassembled WGS sequence"/>
</dbReference>
<dbReference type="AlphaFoldDB" id="A0A2S3WDP7"/>
<evidence type="ECO:0008006" key="4">
    <source>
        <dbReference type="Google" id="ProtNLM"/>
    </source>
</evidence>
<sequence>MLNTCLRILTLWFAAASALAVERPALSDDRLHQLGRQLAQSAGSSQWQQLWQRVRNAGYLNPEADQLHFLVEQRELPRLARETLAHADQTGLRGHAQALYRKEFAPTVTGRINDHPMTALCLLVDYRALPASMVDAPHAYLAGVSLLSSYPCD</sequence>
<dbReference type="EMBL" id="MIND01000018">
    <property type="protein sequence ID" value="POF89094.1"/>
    <property type="molecule type" value="Genomic_DNA"/>
</dbReference>
<evidence type="ECO:0000256" key="1">
    <source>
        <dbReference type="SAM" id="SignalP"/>
    </source>
</evidence>
<proteinExistence type="predicted"/>
<name>A0A2S3WDP7_PSEPU</name>
<comment type="caution">
    <text evidence="2">The sequence shown here is derived from an EMBL/GenBank/DDBJ whole genome shotgun (WGS) entry which is preliminary data.</text>
</comment>
<organism evidence="2 3">
    <name type="scientific">Pseudomonas putida</name>
    <name type="common">Arthrobacter siderocapsulatus</name>
    <dbReference type="NCBI Taxonomy" id="303"/>
    <lineage>
        <taxon>Bacteria</taxon>
        <taxon>Pseudomonadati</taxon>
        <taxon>Pseudomonadota</taxon>
        <taxon>Gammaproteobacteria</taxon>
        <taxon>Pseudomonadales</taxon>
        <taxon>Pseudomonadaceae</taxon>
        <taxon>Pseudomonas</taxon>
    </lineage>
</organism>
<feature type="chain" id="PRO_5015441584" description="Secreted protein" evidence="1">
    <location>
        <begin position="21"/>
        <end position="153"/>
    </location>
</feature>
<accession>A0A2S3WDP7</accession>